<dbReference type="NCBIfam" id="NF001100">
    <property type="entry name" value="PRK00133.1"/>
    <property type="match status" value="1"/>
</dbReference>
<dbReference type="SUPFAM" id="SSF50249">
    <property type="entry name" value="Nucleic acid-binding proteins"/>
    <property type="match status" value="1"/>
</dbReference>
<dbReference type="HAMAP" id="MF_00098">
    <property type="entry name" value="Met_tRNA_synth_type1"/>
    <property type="match status" value="1"/>
</dbReference>
<dbReference type="GO" id="GO:0004825">
    <property type="term" value="F:methionine-tRNA ligase activity"/>
    <property type="evidence" value="ECO:0007669"/>
    <property type="project" value="UniProtKB-EC"/>
</dbReference>
<evidence type="ECO:0000256" key="7">
    <source>
        <dbReference type="ARBA" id="ARBA00022598"/>
    </source>
</evidence>
<dbReference type="InterPro" id="IPR041872">
    <property type="entry name" value="Anticodon_Met"/>
</dbReference>
<evidence type="ECO:0000256" key="3">
    <source>
        <dbReference type="ARBA" id="ARBA00008258"/>
    </source>
</evidence>
<evidence type="ECO:0000256" key="5">
    <source>
        <dbReference type="ARBA" id="ARBA00022490"/>
    </source>
</evidence>
<keyword evidence="11 16" id="KW-0067">ATP-binding</keyword>
<dbReference type="InterPro" id="IPR033911">
    <property type="entry name" value="MetRS_core"/>
</dbReference>
<evidence type="ECO:0000256" key="14">
    <source>
        <dbReference type="ARBA" id="ARBA00023146"/>
    </source>
</evidence>
<dbReference type="InterPro" id="IPR014758">
    <property type="entry name" value="Met-tRNA_synth"/>
</dbReference>
<dbReference type="Pfam" id="PF01588">
    <property type="entry name" value="tRNA_bind"/>
    <property type="match status" value="1"/>
</dbReference>
<dbReference type="SUPFAM" id="SSF47323">
    <property type="entry name" value="Anticodon-binding domain of a subclass of class I aminoacyl-tRNA synthetases"/>
    <property type="match status" value="1"/>
</dbReference>
<keyword evidence="19" id="KW-1185">Reference proteome</keyword>
<evidence type="ECO:0000256" key="2">
    <source>
        <dbReference type="ARBA" id="ARBA00004496"/>
    </source>
</evidence>
<feature type="binding site" evidence="16">
    <location>
        <position position="333"/>
    </location>
    <ligand>
        <name>ATP</name>
        <dbReference type="ChEBI" id="CHEBI:30616"/>
    </ligand>
</feature>
<evidence type="ECO:0000313" key="18">
    <source>
        <dbReference type="EMBL" id="MDI9859031.1"/>
    </source>
</evidence>
<comment type="cofactor">
    <cofactor evidence="16">
        <name>Zn(2+)</name>
        <dbReference type="ChEBI" id="CHEBI:29105"/>
    </cofactor>
    <text evidence="16">Binds 1 zinc ion per subunit.</text>
</comment>
<evidence type="ECO:0000256" key="6">
    <source>
        <dbReference type="ARBA" id="ARBA00022555"/>
    </source>
</evidence>
<dbReference type="Proteomes" id="UP001236507">
    <property type="component" value="Unassembled WGS sequence"/>
</dbReference>
<keyword evidence="5 16" id="KW-0963">Cytoplasm</keyword>
<comment type="similarity">
    <text evidence="3 16">Belongs to the class-I aminoacyl-tRNA synthetase family. MetG type 1 subfamily.</text>
</comment>
<evidence type="ECO:0000256" key="4">
    <source>
        <dbReference type="ARBA" id="ARBA00011738"/>
    </source>
</evidence>
<dbReference type="Gene3D" id="2.40.50.140">
    <property type="entry name" value="Nucleic acid-binding proteins"/>
    <property type="match status" value="1"/>
</dbReference>
<feature type="short sequence motif" description="'KMSKS' region" evidence="16">
    <location>
        <begin position="330"/>
        <end position="334"/>
    </location>
</feature>
<reference evidence="18 19" key="1">
    <citation type="submission" date="2023-05" db="EMBL/GenBank/DDBJ databases">
        <title>Novel species of genus Flectobacillus isolated from stream in China.</title>
        <authorList>
            <person name="Lu H."/>
        </authorList>
    </citation>
    <scope>NUCLEOTIDE SEQUENCE [LARGE SCALE GENOMIC DNA]</scope>
    <source>
        <strain evidence="18 19">KCTC 42575</strain>
    </source>
</reference>
<dbReference type="InterPro" id="IPR009080">
    <property type="entry name" value="tRNAsynth_Ia_anticodon-bd"/>
</dbReference>
<dbReference type="Pfam" id="PF09334">
    <property type="entry name" value="tRNA-synt_1g"/>
    <property type="match status" value="1"/>
</dbReference>
<keyword evidence="14 16" id="KW-0030">Aminoacyl-tRNA synthetase</keyword>
<dbReference type="NCBIfam" id="TIGR00398">
    <property type="entry name" value="metG"/>
    <property type="match status" value="1"/>
</dbReference>
<comment type="subcellular location">
    <subcellularLocation>
        <location evidence="2 16">Cytoplasm</location>
    </subcellularLocation>
</comment>
<dbReference type="PROSITE" id="PS50886">
    <property type="entry name" value="TRBD"/>
    <property type="match status" value="1"/>
</dbReference>
<evidence type="ECO:0000256" key="8">
    <source>
        <dbReference type="ARBA" id="ARBA00022723"/>
    </source>
</evidence>
<feature type="domain" description="TRNA-binding" evidence="17">
    <location>
        <begin position="576"/>
        <end position="677"/>
    </location>
</feature>
<feature type="binding site" evidence="16">
    <location>
        <position position="163"/>
    </location>
    <ligand>
        <name>Zn(2+)</name>
        <dbReference type="ChEBI" id="CHEBI:29105"/>
    </ligand>
</feature>
<keyword evidence="12 16" id="KW-0694">RNA-binding</keyword>
<sequence length="677" mass="75781">MTKQFKRTTVTAALIYANGPIHIGHIAGCYLPADIYVRYLRSIGHDVKFVSGTDEHGVPITIKAKKEGITPQEVVDKYYKIIKGSFEEFGISFDIYSRTSNKVHHETSQEMFKNLYDKGQFVEEVTEQYFDEKAQTFLADRYIIGTCPKCGNENAYGDQCEKCGSTLSPTELINPRSALSGEKPVMKPTKNWYLPLDKMQPALEEYIASHPEWKTNVLGQVKSWLNDGLRPRAMTRDLDWGVKVPLPDTDGKVLYVWFDAPIGYISMTKELTDEWQKYWQDPETRLVNFIGKDNIVFHCLIFPAMCMADGRFILADNVPANEFMNLEGDKISTSRNWAVWLHEYLREFEGKQDVLRYALAASAPETKDSDFTWGDFQTRNNSELVGILGNFVNRAFVLTQKNFDSKIPARGELTDFDRQTLDTLAELPNKIGDAIANYKFREALALVMDVARLGNKYLADTEPWKVIKTDVERTGTILNIGLQIAATLSIVSEPFMPFTAAKLGTGLGLSGLNWSDAGNADLLTAGSPIESIGLLFDKIEDTTVQAQIQKLQDAKKMNELAGKEVSAIKDTIQYDDFAKMDLRIGTIEAAEKVAKSKKLLKLTVNDGLKQRTILSGIAEHFSPEDVIGKQVTFLANLAPRPMMGMVSEGMILMAEDKDGSLAFLHPSKDVWSGASIN</sequence>
<dbReference type="PANTHER" id="PTHR45765:SF1">
    <property type="entry name" value="METHIONINE--TRNA LIGASE, CYTOPLASMIC"/>
    <property type="match status" value="1"/>
</dbReference>
<gene>
    <name evidence="16 18" type="primary">metG</name>
    <name evidence="18" type="ORF">QM524_07425</name>
</gene>
<dbReference type="InterPro" id="IPR014729">
    <property type="entry name" value="Rossmann-like_a/b/a_fold"/>
</dbReference>
<keyword evidence="8 16" id="KW-0479">Metal-binding</keyword>
<dbReference type="InterPro" id="IPR002547">
    <property type="entry name" value="tRNA-bd_dom"/>
</dbReference>
<evidence type="ECO:0000259" key="17">
    <source>
        <dbReference type="PROSITE" id="PS50886"/>
    </source>
</evidence>
<dbReference type="CDD" id="cd07957">
    <property type="entry name" value="Anticodon_Ia_Met"/>
    <property type="match status" value="1"/>
</dbReference>
<dbReference type="RefSeq" id="WP_283344089.1">
    <property type="nucleotide sequence ID" value="NZ_JASHIF010000007.1"/>
</dbReference>
<comment type="function">
    <text evidence="1 16">Is required not only for elongation of protein synthesis but also for the initiation of all mRNA translation through initiator tRNA(fMet) aminoacylation.</text>
</comment>
<dbReference type="Gene3D" id="3.40.50.620">
    <property type="entry name" value="HUPs"/>
    <property type="match status" value="1"/>
</dbReference>
<evidence type="ECO:0000256" key="13">
    <source>
        <dbReference type="ARBA" id="ARBA00022917"/>
    </source>
</evidence>
<dbReference type="InterPro" id="IPR029038">
    <property type="entry name" value="MetRS_Zn"/>
</dbReference>
<accession>A0ABT6Y710</accession>
<dbReference type="CDD" id="cd00814">
    <property type="entry name" value="MetRS_core"/>
    <property type="match status" value="1"/>
</dbReference>
<dbReference type="PANTHER" id="PTHR45765">
    <property type="entry name" value="METHIONINE--TRNA LIGASE"/>
    <property type="match status" value="1"/>
</dbReference>
<dbReference type="InterPro" id="IPR004495">
    <property type="entry name" value="Met-tRNA-synth_bsu_C"/>
</dbReference>
<evidence type="ECO:0000256" key="11">
    <source>
        <dbReference type="ARBA" id="ARBA00022840"/>
    </source>
</evidence>
<feature type="binding site" evidence="16">
    <location>
        <position position="147"/>
    </location>
    <ligand>
        <name>Zn(2+)</name>
        <dbReference type="ChEBI" id="CHEBI:29105"/>
    </ligand>
</feature>
<evidence type="ECO:0000256" key="15">
    <source>
        <dbReference type="ARBA" id="ARBA00047364"/>
    </source>
</evidence>
<evidence type="ECO:0000256" key="10">
    <source>
        <dbReference type="ARBA" id="ARBA00022833"/>
    </source>
</evidence>
<dbReference type="SUPFAM" id="SSF52374">
    <property type="entry name" value="Nucleotidylyl transferase"/>
    <property type="match status" value="1"/>
</dbReference>
<dbReference type="Gene3D" id="1.10.730.10">
    <property type="entry name" value="Isoleucyl-tRNA Synthetase, Domain 1"/>
    <property type="match status" value="1"/>
</dbReference>
<dbReference type="Pfam" id="PF19303">
    <property type="entry name" value="Anticodon_3"/>
    <property type="match status" value="1"/>
</dbReference>
<keyword evidence="9 16" id="KW-0547">Nucleotide-binding</keyword>
<feature type="binding site" evidence="16">
    <location>
        <position position="150"/>
    </location>
    <ligand>
        <name>Zn(2+)</name>
        <dbReference type="ChEBI" id="CHEBI:29105"/>
    </ligand>
</feature>
<proteinExistence type="inferred from homology"/>
<name>A0ABT6Y710_9BACT</name>
<protein>
    <recommendedName>
        <fullName evidence="16">Methionine--tRNA ligase</fullName>
        <ecNumber evidence="16">6.1.1.10</ecNumber>
    </recommendedName>
    <alternativeName>
        <fullName evidence="16">Methionyl-tRNA synthetase</fullName>
        <shortName evidence="16">MetRS</shortName>
    </alternativeName>
</protein>
<evidence type="ECO:0000256" key="12">
    <source>
        <dbReference type="ARBA" id="ARBA00022884"/>
    </source>
</evidence>
<dbReference type="PRINTS" id="PR01041">
    <property type="entry name" value="TRNASYNTHMET"/>
</dbReference>
<keyword evidence="13 16" id="KW-0648">Protein biosynthesis</keyword>
<dbReference type="NCBIfam" id="TIGR00399">
    <property type="entry name" value="metG_C_term"/>
    <property type="match status" value="1"/>
</dbReference>
<comment type="caution">
    <text evidence="16">Lacks conserved residue(s) required for the propagation of feature annotation.</text>
</comment>
<dbReference type="InterPro" id="IPR012340">
    <property type="entry name" value="NA-bd_OB-fold"/>
</dbReference>
<organism evidence="18 19">
    <name type="scientific">Flectobacillus roseus</name>
    <dbReference type="NCBI Taxonomy" id="502259"/>
    <lineage>
        <taxon>Bacteria</taxon>
        <taxon>Pseudomonadati</taxon>
        <taxon>Bacteroidota</taxon>
        <taxon>Cytophagia</taxon>
        <taxon>Cytophagales</taxon>
        <taxon>Flectobacillaceae</taxon>
        <taxon>Flectobacillus</taxon>
    </lineage>
</organism>
<dbReference type="SUPFAM" id="SSF57770">
    <property type="entry name" value="Methionyl-tRNA synthetase (MetRS), Zn-domain"/>
    <property type="match status" value="1"/>
</dbReference>
<keyword evidence="7 16" id="KW-0436">Ligase</keyword>
<comment type="caution">
    <text evidence="18">The sequence shown here is derived from an EMBL/GenBank/DDBJ whole genome shotgun (WGS) entry which is preliminary data.</text>
</comment>
<feature type="binding site" evidence="16">
    <location>
        <position position="160"/>
    </location>
    <ligand>
        <name>Zn(2+)</name>
        <dbReference type="ChEBI" id="CHEBI:29105"/>
    </ligand>
</feature>
<evidence type="ECO:0000256" key="1">
    <source>
        <dbReference type="ARBA" id="ARBA00003314"/>
    </source>
</evidence>
<evidence type="ECO:0000313" key="19">
    <source>
        <dbReference type="Proteomes" id="UP001236507"/>
    </source>
</evidence>
<evidence type="ECO:0000256" key="16">
    <source>
        <dbReference type="HAMAP-Rule" id="MF_00098"/>
    </source>
</evidence>
<comment type="catalytic activity">
    <reaction evidence="15 16">
        <text>tRNA(Met) + L-methionine + ATP = L-methionyl-tRNA(Met) + AMP + diphosphate</text>
        <dbReference type="Rhea" id="RHEA:13481"/>
        <dbReference type="Rhea" id="RHEA-COMP:9667"/>
        <dbReference type="Rhea" id="RHEA-COMP:9698"/>
        <dbReference type="ChEBI" id="CHEBI:30616"/>
        <dbReference type="ChEBI" id="CHEBI:33019"/>
        <dbReference type="ChEBI" id="CHEBI:57844"/>
        <dbReference type="ChEBI" id="CHEBI:78442"/>
        <dbReference type="ChEBI" id="CHEBI:78530"/>
        <dbReference type="ChEBI" id="CHEBI:456215"/>
        <dbReference type="EC" id="6.1.1.10"/>
    </reaction>
</comment>
<dbReference type="EMBL" id="JASHIF010000007">
    <property type="protein sequence ID" value="MDI9859031.1"/>
    <property type="molecule type" value="Genomic_DNA"/>
</dbReference>
<dbReference type="EC" id="6.1.1.10" evidence="16"/>
<dbReference type="InterPro" id="IPR023458">
    <property type="entry name" value="Met-tRNA_ligase_1"/>
</dbReference>
<keyword evidence="10 16" id="KW-0862">Zinc</keyword>
<dbReference type="Gene3D" id="2.20.28.20">
    <property type="entry name" value="Methionyl-tRNA synthetase, Zn-domain"/>
    <property type="match status" value="1"/>
</dbReference>
<evidence type="ECO:0000256" key="9">
    <source>
        <dbReference type="ARBA" id="ARBA00022741"/>
    </source>
</evidence>
<dbReference type="InterPro" id="IPR015413">
    <property type="entry name" value="Methionyl/Leucyl_tRNA_Synth"/>
</dbReference>
<keyword evidence="6 16" id="KW-0820">tRNA-binding</keyword>
<comment type="subunit">
    <text evidence="4 16">Homodimer.</text>
</comment>
<dbReference type="CDD" id="cd02800">
    <property type="entry name" value="tRNA_bind_EcMetRS_like"/>
    <property type="match status" value="1"/>
</dbReference>